<feature type="region of interest" description="Disordered" evidence="15">
    <location>
        <begin position="439"/>
        <end position="499"/>
    </location>
</feature>
<dbReference type="GO" id="GO:0044183">
    <property type="term" value="F:protein folding chaperone"/>
    <property type="evidence" value="ECO:0007669"/>
    <property type="project" value="TreeGrafter"/>
</dbReference>
<dbReference type="SUPFAM" id="SSF102735">
    <property type="entry name" value="Trigger factor ribosome-binding domain"/>
    <property type="match status" value="1"/>
</dbReference>
<dbReference type="PROSITE" id="PS50059">
    <property type="entry name" value="FKBP_PPIASE"/>
    <property type="match status" value="1"/>
</dbReference>
<keyword evidence="6 12" id="KW-0697">Rotamase</keyword>
<keyword evidence="18" id="KW-1185">Reference proteome</keyword>
<sequence>MTSTQTPLKVTQEKLPASQVGLEIEIPGATCQEVYDKVVAKVLRSTAVPGFRKGKVPRHILLQRVGIANLKIAALEELVDTSIKAAIRQEEIPALGNLQLRSQFEDLIATFEPGQPLVISASVDVNPDVTLSSYTGLVVEYEPAQPDPDYVSKTLAHHQNERATLLPVEDRPAQAGDVAVVDFRAVFADTQEPIENAQAEDFQLELSQGQFLPELIEGIVGMEVGQTKEINLTFPADYFDQDLVNQAAVFSVTLHELKEKELPPLDDDFAQEISEFKTLAELEAFLNSRQAENVEKTTRTNQEAALLNQLVENLTVELPEVMVQQEVNYILSRTLSRLKSQGLDVGNNIPEEILDSLRQQARPEAIAQLKRTLALGYVAKQEKISPDPEAIQQRIAELNASMQDRRLDQNRLKEVVESEILEELTVNWLLEKSELKIAAPQPASEATPEETSAATATVEVSATPVESQSGNEADSESSPAPKEGSRKRKKPNPSPAADS</sequence>
<comment type="catalytic activity">
    <reaction evidence="1 12 13">
        <text>[protein]-peptidylproline (omega=180) = [protein]-peptidylproline (omega=0)</text>
        <dbReference type="Rhea" id="RHEA:16237"/>
        <dbReference type="Rhea" id="RHEA-COMP:10747"/>
        <dbReference type="Rhea" id="RHEA-COMP:10748"/>
        <dbReference type="ChEBI" id="CHEBI:83833"/>
        <dbReference type="ChEBI" id="CHEBI:83834"/>
        <dbReference type="EC" id="5.2.1.8"/>
    </reaction>
</comment>
<dbReference type="SUPFAM" id="SSF54534">
    <property type="entry name" value="FKBP-like"/>
    <property type="match status" value="1"/>
</dbReference>
<organism evidence="17 18">
    <name type="scientific">Pseudocalidococcus azoricus BACA0444</name>
    <dbReference type="NCBI Taxonomy" id="2918990"/>
    <lineage>
        <taxon>Bacteria</taxon>
        <taxon>Bacillati</taxon>
        <taxon>Cyanobacteriota</taxon>
        <taxon>Cyanophyceae</taxon>
        <taxon>Acaryochloridales</taxon>
        <taxon>Thermosynechococcaceae</taxon>
        <taxon>Pseudocalidococcus</taxon>
        <taxon>Pseudocalidococcus azoricus</taxon>
    </lineage>
</organism>
<dbReference type="FunFam" id="3.10.50.40:FF:000001">
    <property type="entry name" value="Trigger factor"/>
    <property type="match status" value="1"/>
</dbReference>
<dbReference type="PANTHER" id="PTHR30560">
    <property type="entry name" value="TRIGGER FACTOR CHAPERONE AND PEPTIDYL-PROLYL CIS/TRANS ISOMERASE"/>
    <property type="match status" value="1"/>
</dbReference>
<name>A0AAE4JWQ6_9CYAN</name>
<protein>
    <recommendedName>
        <fullName evidence="4 12">Trigger factor</fullName>
        <shortName evidence="12">TF</shortName>
        <ecNumber evidence="3 12">5.2.1.8</ecNumber>
    </recommendedName>
    <alternativeName>
        <fullName evidence="11 12">PPIase</fullName>
    </alternativeName>
</protein>
<keyword evidence="9 12" id="KW-0131">Cell cycle</keyword>
<evidence type="ECO:0000256" key="6">
    <source>
        <dbReference type="ARBA" id="ARBA00023110"/>
    </source>
</evidence>
<evidence type="ECO:0000256" key="5">
    <source>
        <dbReference type="ARBA" id="ARBA00022618"/>
    </source>
</evidence>
<dbReference type="PIRSF" id="PIRSF003095">
    <property type="entry name" value="Trigger_factor"/>
    <property type="match status" value="1"/>
</dbReference>
<feature type="compositionally biased region" description="Low complexity" evidence="15">
    <location>
        <begin position="442"/>
        <end position="466"/>
    </location>
</feature>
<dbReference type="Pfam" id="PF00254">
    <property type="entry name" value="FKBP_C"/>
    <property type="match status" value="1"/>
</dbReference>
<evidence type="ECO:0000256" key="13">
    <source>
        <dbReference type="PROSITE-ProRule" id="PRU00277"/>
    </source>
</evidence>
<keyword evidence="7 12" id="KW-0143">Chaperone</keyword>
<evidence type="ECO:0000313" key="18">
    <source>
        <dbReference type="Proteomes" id="UP001268256"/>
    </source>
</evidence>
<feature type="domain" description="PPIase FKBP-type" evidence="16">
    <location>
        <begin position="176"/>
        <end position="258"/>
    </location>
</feature>
<dbReference type="GO" id="GO:0003755">
    <property type="term" value="F:peptidyl-prolyl cis-trans isomerase activity"/>
    <property type="evidence" value="ECO:0007669"/>
    <property type="project" value="UniProtKB-UniRule"/>
</dbReference>
<dbReference type="EC" id="5.2.1.8" evidence="3 12"/>
<comment type="similarity">
    <text evidence="2 12 14">Belongs to the FKBP-type PPIase family. Tig subfamily.</text>
</comment>
<comment type="subcellular location">
    <subcellularLocation>
        <location evidence="12">Cytoplasm</location>
    </subcellularLocation>
    <text evidence="12">About half TF is bound to the ribosome near the polypeptide exit tunnel while the other half is free in the cytoplasm.</text>
</comment>
<dbReference type="SUPFAM" id="SSF109998">
    <property type="entry name" value="Triger factor/SurA peptide-binding domain-like"/>
    <property type="match status" value="1"/>
</dbReference>
<comment type="caution">
    <text evidence="17">The sequence shown here is derived from an EMBL/GenBank/DDBJ whole genome shotgun (WGS) entry which is preliminary data.</text>
</comment>
<dbReference type="InterPro" id="IPR005215">
    <property type="entry name" value="Trig_fac"/>
</dbReference>
<comment type="domain">
    <text evidence="12">Consists of 3 domains; the N-terminus binds the ribosome, the middle domain has PPIase activity, while the C-terminus has intrinsic chaperone activity on its own.</text>
</comment>
<dbReference type="Pfam" id="PF05698">
    <property type="entry name" value="Trigger_C"/>
    <property type="match status" value="1"/>
</dbReference>
<evidence type="ECO:0000256" key="12">
    <source>
        <dbReference type="HAMAP-Rule" id="MF_00303"/>
    </source>
</evidence>
<evidence type="ECO:0000256" key="10">
    <source>
        <dbReference type="ARBA" id="ARBA00024849"/>
    </source>
</evidence>
<dbReference type="RefSeq" id="WP_322877690.1">
    <property type="nucleotide sequence ID" value="NZ_JAVMIP010000004.1"/>
</dbReference>
<evidence type="ECO:0000256" key="11">
    <source>
        <dbReference type="ARBA" id="ARBA00029986"/>
    </source>
</evidence>
<evidence type="ECO:0000256" key="8">
    <source>
        <dbReference type="ARBA" id="ARBA00023235"/>
    </source>
</evidence>
<reference evidence="18" key="1">
    <citation type="submission" date="2023-07" db="EMBL/GenBank/DDBJ databases">
        <authorList>
            <person name="Luz R."/>
            <person name="Cordeiro R."/>
            <person name="Fonseca A."/>
            <person name="Goncalves V."/>
        </authorList>
    </citation>
    <scope>NUCLEOTIDE SEQUENCE [LARGE SCALE GENOMIC DNA]</scope>
    <source>
        <strain evidence="18">BACA0444</strain>
    </source>
</reference>
<keyword evidence="12" id="KW-0963">Cytoplasm</keyword>
<dbReference type="InterPro" id="IPR027304">
    <property type="entry name" value="Trigger_fact/SurA_dom_sf"/>
</dbReference>
<keyword evidence="5 12" id="KW-0132">Cell division</keyword>
<dbReference type="Proteomes" id="UP001268256">
    <property type="component" value="Unassembled WGS sequence"/>
</dbReference>
<dbReference type="InterPro" id="IPR008880">
    <property type="entry name" value="Trigger_fac_C"/>
</dbReference>
<dbReference type="NCBIfam" id="TIGR00115">
    <property type="entry name" value="tig"/>
    <property type="match status" value="1"/>
</dbReference>
<dbReference type="InterPro" id="IPR046357">
    <property type="entry name" value="PPIase_dom_sf"/>
</dbReference>
<dbReference type="GO" id="GO:0043022">
    <property type="term" value="F:ribosome binding"/>
    <property type="evidence" value="ECO:0007669"/>
    <property type="project" value="TreeGrafter"/>
</dbReference>
<dbReference type="Gene3D" id="1.10.3120.10">
    <property type="entry name" value="Trigger factor, C-terminal domain"/>
    <property type="match status" value="1"/>
</dbReference>
<dbReference type="InterPro" id="IPR001179">
    <property type="entry name" value="PPIase_FKBP_dom"/>
</dbReference>
<evidence type="ECO:0000256" key="15">
    <source>
        <dbReference type="SAM" id="MobiDB-lite"/>
    </source>
</evidence>
<dbReference type="HAMAP" id="MF_00303">
    <property type="entry name" value="Trigger_factor_Tig"/>
    <property type="match status" value="1"/>
</dbReference>
<dbReference type="AlphaFoldDB" id="A0AAE4JWQ6"/>
<feature type="compositionally biased region" description="Polar residues" evidence="15">
    <location>
        <begin position="467"/>
        <end position="478"/>
    </location>
</feature>
<keyword evidence="8 12" id="KW-0413">Isomerase</keyword>
<evidence type="ECO:0000259" key="16">
    <source>
        <dbReference type="PROSITE" id="PS50059"/>
    </source>
</evidence>
<dbReference type="InterPro" id="IPR037041">
    <property type="entry name" value="Trigger_fac_C_sf"/>
</dbReference>
<evidence type="ECO:0000256" key="7">
    <source>
        <dbReference type="ARBA" id="ARBA00023186"/>
    </source>
</evidence>
<dbReference type="InterPro" id="IPR008881">
    <property type="entry name" value="Trigger_fac_ribosome-bd_bac"/>
</dbReference>
<evidence type="ECO:0000256" key="14">
    <source>
        <dbReference type="RuleBase" id="RU003914"/>
    </source>
</evidence>
<dbReference type="EMBL" id="JAVMIP010000004">
    <property type="protein sequence ID" value="MDS3860413.1"/>
    <property type="molecule type" value="Genomic_DNA"/>
</dbReference>
<evidence type="ECO:0000256" key="9">
    <source>
        <dbReference type="ARBA" id="ARBA00023306"/>
    </source>
</evidence>
<dbReference type="GO" id="GO:0005737">
    <property type="term" value="C:cytoplasm"/>
    <property type="evidence" value="ECO:0007669"/>
    <property type="project" value="UniProtKB-SubCell"/>
</dbReference>
<dbReference type="GO" id="GO:0043335">
    <property type="term" value="P:protein unfolding"/>
    <property type="evidence" value="ECO:0007669"/>
    <property type="project" value="TreeGrafter"/>
</dbReference>
<dbReference type="Pfam" id="PF05697">
    <property type="entry name" value="Trigger_N"/>
    <property type="match status" value="1"/>
</dbReference>
<dbReference type="GO" id="GO:0051083">
    <property type="term" value="P:'de novo' cotranslational protein folding"/>
    <property type="evidence" value="ECO:0007669"/>
    <property type="project" value="TreeGrafter"/>
</dbReference>
<evidence type="ECO:0000313" key="17">
    <source>
        <dbReference type="EMBL" id="MDS3860413.1"/>
    </source>
</evidence>
<comment type="function">
    <text evidence="10 12">Involved in protein export. Acts as a chaperone by maintaining the newly synthesized protein in an open conformation. Functions as a peptidyl-prolyl cis-trans isomerase.</text>
</comment>
<dbReference type="GO" id="GO:0051301">
    <property type="term" value="P:cell division"/>
    <property type="evidence" value="ECO:0007669"/>
    <property type="project" value="UniProtKB-KW"/>
</dbReference>
<evidence type="ECO:0000256" key="1">
    <source>
        <dbReference type="ARBA" id="ARBA00000971"/>
    </source>
</evidence>
<evidence type="ECO:0000256" key="2">
    <source>
        <dbReference type="ARBA" id="ARBA00005464"/>
    </source>
</evidence>
<dbReference type="GO" id="GO:0015031">
    <property type="term" value="P:protein transport"/>
    <property type="evidence" value="ECO:0007669"/>
    <property type="project" value="UniProtKB-UniRule"/>
</dbReference>
<dbReference type="Gene3D" id="3.10.50.40">
    <property type="match status" value="1"/>
</dbReference>
<dbReference type="PANTHER" id="PTHR30560:SF3">
    <property type="entry name" value="TRIGGER FACTOR-LIKE PROTEIN TIG, CHLOROPLASTIC"/>
    <property type="match status" value="1"/>
</dbReference>
<dbReference type="FunFam" id="3.30.70.1050:FF:000004">
    <property type="entry name" value="Trigger factor"/>
    <property type="match status" value="1"/>
</dbReference>
<accession>A0AAE4JWQ6</accession>
<dbReference type="InterPro" id="IPR036611">
    <property type="entry name" value="Trigger_fac_ribosome-bd_sf"/>
</dbReference>
<proteinExistence type="inferred from homology"/>
<evidence type="ECO:0000256" key="3">
    <source>
        <dbReference type="ARBA" id="ARBA00013194"/>
    </source>
</evidence>
<dbReference type="Gene3D" id="3.30.70.1050">
    <property type="entry name" value="Trigger factor ribosome-binding domain"/>
    <property type="match status" value="1"/>
</dbReference>
<gene>
    <name evidence="12 17" type="primary">tig</name>
    <name evidence="17" type="ORF">RIF25_06280</name>
</gene>
<evidence type="ECO:0000256" key="4">
    <source>
        <dbReference type="ARBA" id="ARBA00016902"/>
    </source>
</evidence>